<feature type="compositionally biased region" description="Basic and acidic residues" evidence="4">
    <location>
        <begin position="156"/>
        <end position="169"/>
    </location>
</feature>
<dbReference type="PANTHER" id="PTHR13495:SF0">
    <property type="entry name" value="PSME3-INTERACTING PROTEIN"/>
    <property type="match status" value="1"/>
</dbReference>
<keyword evidence="2" id="KW-0539">Nucleus</keyword>
<gene>
    <name evidence="6" type="ORF">GGI25_001274</name>
</gene>
<sequence>MSGKNNDPSSRFISESAIEEARKERETAWKRAYETADGKDAPPDQEYDPRTLYEQLQEQKRRKTEAYAESRRFANQIRKLDTEEIEFLETVDEENIKKYENSRRSEISELAKFKEEIEAARERNATKLMVKHNKSAISSLSRKPLSLHGYVGVKEQKNAAKEENGRVEKCANGGVKENQERKDGNNSDSMQSENPLSLLTSYGSSDSGDSDDKEEDGGS</sequence>
<reference evidence="6" key="1">
    <citation type="submission" date="2022-07" db="EMBL/GenBank/DDBJ databases">
        <title>Phylogenomic reconstructions and comparative analyses of Kickxellomycotina fungi.</title>
        <authorList>
            <person name="Reynolds N.K."/>
            <person name="Stajich J.E."/>
            <person name="Barry K."/>
            <person name="Grigoriev I.V."/>
            <person name="Crous P."/>
            <person name="Smith M.E."/>
        </authorList>
    </citation>
    <scope>NUCLEOTIDE SEQUENCE</scope>
    <source>
        <strain evidence="6">NRRL 3115</strain>
    </source>
</reference>
<evidence type="ECO:0000313" key="7">
    <source>
        <dbReference type="Proteomes" id="UP001151518"/>
    </source>
</evidence>
<evidence type="ECO:0000259" key="5">
    <source>
        <dbReference type="Pfam" id="PF10187"/>
    </source>
</evidence>
<feature type="compositionally biased region" description="Acidic residues" evidence="4">
    <location>
        <begin position="208"/>
        <end position="219"/>
    </location>
</feature>
<evidence type="ECO:0000256" key="1">
    <source>
        <dbReference type="ARBA" id="ARBA00004123"/>
    </source>
</evidence>
<organism evidence="6 7">
    <name type="scientific">Coemansia spiralis</name>
    <dbReference type="NCBI Taxonomy" id="417178"/>
    <lineage>
        <taxon>Eukaryota</taxon>
        <taxon>Fungi</taxon>
        <taxon>Fungi incertae sedis</taxon>
        <taxon>Zoopagomycota</taxon>
        <taxon>Kickxellomycotina</taxon>
        <taxon>Kickxellomycetes</taxon>
        <taxon>Kickxellales</taxon>
        <taxon>Kickxellaceae</taxon>
        <taxon>Coemansia</taxon>
    </lineage>
</organism>
<dbReference type="Pfam" id="PF10187">
    <property type="entry name" value="FAM192A_Fyv6_N"/>
    <property type="match status" value="1"/>
</dbReference>
<feature type="compositionally biased region" description="Polar residues" evidence="4">
    <location>
        <begin position="186"/>
        <end position="202"/>
    </location>
</feature>
<feature type="coiled-coil region" evidence="3">
    <location>
        <begin position="96"/>
        <end position="123"/>
    </location>
</feature>
<feature type="region of interest" description="Disordered" evidence="4">
    <location>
        <begin position="156"/>
        <end position="219"/>
    </location>
</feature>
<feature type="region of interest" description="Disordered" evidence="4">
    <location>
        <begin position="24"/>
        <end position="51"/>
    </location>
</feature>
<evidence type="ECO:0000256" key="4">
    <source>
        <dbReference type="SAM" id="MobiDB-lite"/>
    </source>
</evidence>
<evidence type="ECO:0000313" key="6">
    <source>
        <dbReference type="EMBL" id="KAJ2679822.1"/>
    </source>
</evidence>
<evidence type="ECO:0000256" key="2">
    <source>
        <dbReference type="ARBA" id="ARBA00023242"/>
    </source>
</evidence>
<dbReference type="PANTHER" id="PTHR13495">
    <property type="entry name" value="NEFA-INTERACTING NUCLEAR PROTEIN NIP30"/>
    <property type="match status" value="1"/>
</dbReference>
<accession>A0A9W8KYP2</accession>
<dbReference type="EMBL" id="JANBTW010000009">
    <property type="protein sequence ID" value="KAJ2679822.1"/>
    <property type="molecule type" value="Genomic_DNA"/>
</dbReference>
<keyword evidence="3" id="KW-0175">Coiled coil</keyword>
<dbReference type="GO" id="GO:0005634">
    <property type="term" value="C:nucleus"/>
    <property type="evidence" value="ECO:0007669"/>
    <property type="project" value="UniProtKB-SubCell"/>
</dbReference>
<proteinExistence type="predicted"/>
<dbReference type="OrthoDB" id="75720at2759"/>
<evidence type="ECO:0000256" key="3">
    <source>
        <dbReference type="SAM" id="Coils"/>
    </source>
</evidence>
<dbReference type="AlphaFoldDB" id="A0A9W8KYP2"/>
<protein>
    <recommendedName>
        <fullName evidence="5">FAM192A/Fyv6 N-terminal domain-containing protein</fullName>
    </recommendedName>
</protein>
<dbReference type="InterPro" id="IPR019331">
    <property type="entry name" value="FAM192A/Fyv6_N"/>
</dbReference>
<comment type="caution">
    <text evidence="6">The sequence shown here is derived from an EMBL/GenBank/DDBJ whole genome shotgun (WGS) entry which is preliminary data.</text>
</comment>
<dbReference type="InterPro" id="IPR039845">
    <property type="entry name" value="FAM192A"/>
</dbReference>
<feature type="domain" description="FAM192A/Fyv6 N-terminal" evidence="5">
    <location>
        <begin position="12"/>
        <end position="114"/>
    </location>
</feature>
<comment type="subcellular location">
    <subcellularLocation>
        <location evidence="1">Nucleus</location>
    </subcellularLocation>
</comment>
<name>A0A9W8KYP2_9FUNG</name>
<dbReference type="Proteomes" id="UP001151518">
    <property type="component" value="Unassembled WGS sequence"/>
</dbReference>